<dbReference type="AlphaFoldDB" id="A0A6J4LHD0"/>
<gene>
    <name evidence="1" type="ORF">AVDCRST_MAG40-2058</name>
</gene>
<proteinExistence type="predicted"/>
<feature type="non-terminal residue" evidence="1">
    <location>
        <position position="1"/>
    </location>
</feature>
<sequence length="39" mass="4245">RQRRPDRAAPALRHRAHRHLAAVVEGDAGEPAHAADGRV</sequence>
<evidence type="ECO:0000313" key="1">
    <source>
        <dbReference type="EMBL" id="CAA9333754.1"/>
    </source>
</evidence>
<dbReference type="EMBL" id="CADCTX010000620">
    <property type="protein sequence ID" value="CAA9333754.1"/>
    <property type="molecule type" value="Genomic_DNA"/>
</dbReference>
<protein>
    <submittedName>
        <fullName evidence="1">Uncharacterized protein</fullName>
    </submittedName>
</protein>
<reference evidence="1" key="1">
    <citation type="submission" date="2020-02" db="EMBL/GenBank/DDBJ databases">
        <authorList>
            <person name="Meier V. D."/>
        </authorList>
    </citation>
    <scope>NUCLEOTIDE SEQUENCE</scope>
    <source>
        <strain evidence="1">AVDCRST_MAG40</strain>
    </source>
</reference>
<name>A0A6J4LHD0_9BACT</name>
<feature type="non-terminal residue" evidence="1">
    <location>
        <position position="39"/>
    </location>
</feature>
<accession>A0A6J4LHD0</accession>
<organism evidence="1">
    <name type="scientific">uncultured Gemmatimonadaceae bacterium</name>
    <dbReference type="NCBI Taxonomy" id="246130"/>
    <lineage>
        <taxon>Bacteria</taxon>
        <taxon>Pseudomonadati</taxon>
        <taxon>Gemmatimonadota</taxon>
        <taxon>Gemmatimonadia</taxon>
        <taxon>Gemmatimonadales</taxon>
        <taxon>Gemmatimonadaceae</taxon>
        <taxon>environmental samples</taxon>
    </lineage>
</organism>